<gene>
    <name evidence="2" type="ORF">HMPREF0063_11343</name>
</gene>
<protein>
    <recommendedName>
        <fullName evidence="1">DUF559 domain-containing protein</fullName>
    </recommendedName>
</protein>
<dbReference type="eggNOG" id="COG2852">
    <property type="taxonomic scope" value="Bacteria"/>
</dbReference>
<evidence type="ECO:0000259" key="1">
    <source>
        <dbReference type="Pfam" id="PF04480"/>
    </source>
</evidence>
<dbReference type="HOGENOM" id="CLU_052626_8_1_11"/>
<proteinExistence type="predicted"/>
<evidence type="ECO:0000313" key="2">
    <source>
        <dbReference type="EMBL" id="EFQ83680.1"/>
    </source>
</evidence>
<dbReference type="AlphaFoldDB" id="E2SBD4"/>
<dbReference type="Pfam" id="PF04480">
    <property type="entry name" value="DUF559"/>
    <property type="match status" value="1"/>
</dbReference>
<dbReference type="STRING" id="585531.HMPREF0063_11343"/>
<dbReference type="InterPro" id="IPR007569">
    <property type="entry name" value="DUF559"/>
</dbReference>
<accession>E2SBD4</accession>
<dbReference type="Proteomes" id="UP000003111">
    <property type="component" value="Unassembled WGS sequence"/>
</dbReference>
<dbReference type="RefSeq" id="WP_007078364.1">
    <property type="nucleotide sequence ID" value="NZ_CM001024.1"/>
</dbReference>
<feature type="domain" description="DUF559" evidence="1">
    <location>
        <begin position="70"/>
        <end position="129"/>
    </location>
</feature>
<dbReference type="Gene3D" id="3.40.960.10">
    <property type="entry name" value="VSR Endonuclease"/>
    <property type="match status" value="1"/>
</dbReference>
<dbReference type="SUPFAM" id="SSF52980">
    <property type="entry name" value="Restriction endonuclease-like"/>
    <property type="match status" value="1"/>
</dbReference>
<evidence type="ECO:0000313" key="3">
    <source>
        <dbReference type="Proteomes" id="UP000003111"/>
    </source>
</evidence>
<name>E2SBD4_9ACTN</name>
<keyword evidence="3" id="KW-1185">Reference proteome</keyword>
<sequence>MDLLDLRGYVLESHLDGVRRARRVAPLVRSGVASPTESDVRWALHRGGLPEPEINVDIHDDHGGWLARGDLVYRRWKVLVEYDGWQHERDADQRQWDHLRREQLEACGWRVVVITAADLRQVRGVVVRVRQALRQRGWPC</sequence>
<dbReference type="EMBL" id="ACLF03000004">
    <property type="protein sequence ID" value="EFQ83680.1"/>
    <property type="molecule type" value="Genomic_DNA"/>
</dbReference>
<dbReference type="InterPro" id="IPR011335">
    <property type="entry name" value="Restrct_endonuc-II-like"/>
</dbReference>
<reference evidence="2" key="1">
    <citation type="submission" date="2010-08" db="EMBL/GenBank/DDBJ databases">
        <authorList>
            <person name="Muzny D."/>
            <person name="Qin X."/>
            <person name="Buhay C."/>
            <person name="Dugan-Rocha S."/>
            <person name="Ding Y."/>
            <person name="Chen G."/>
            <person name="Hawes A."/>
            <person name="Holder M."/>
            <person name="Jhangiani S."/>
            <person name="Johnson A."/>
            <person name="Khan Z."/>
            <person name="Li Z."/>
            <person name="Liu W."/>
            <person name="Liu X."/>
            <person name="Perez L."/>
            <person name="Shen H."/>
            <person name="Wang Q."/>
            <person name="Watt J."/>
            <person name="Xi L."/>
            <person name="Xin Y."/>
            <person name="Zhou J."/>
            <person name="Deng J."/>
            <person name="Jiang H."/>
            <person name="Liu Y."/>
            <person name="Qu J."/>
            <person name="Song X.-Z."/>
            <person name="Zhang L."/>
            <person name="Villasana D."/>
            <person name="Johnson A."/>
            <person name="Liu J."/>
            <person name="Liyanage D."/>
            <person name="Lorensuhewa L."/>
            <person name="Robinson T."/>
            <person name="Song A."/>
            <person name="Song B.-B."/>
            <person name="Dinh H."/>
            <person name="Thornton R."/>
            <person name="Coyle M."/>
            <person name="Francisco L."/>
            <person name="Jackson L."/>
            <person name="Javaid M."/>
            <person name="Korchina V."/>
            <person name="Kovar C."/>
            <person name="Mata R."/>
            <person name="Mathew T."/>
            <person name="Ngo R."/>
            <person name="Nguyen L."/>
            <person name="Nguyen N."/>
            <person name="Okwuonu G."/>
            <person name="Ongeri F."/>
            <person name="Pham C."/>
            <person name="Simmons D."/>
            <person name="Wilczek-Boney K."/>
            <person name="Hale W."/>
            <person name="Jakkamsetti A."/>
            <person name="Pham P."/>
            <person name="Ruth R."/>
            <person name="San Lucas F."/>
            <person name="Warren J."/>
            <person name="Zhang J."/>
            <person name="Zhao Z."/>
            <person name="Zhou C."/>
            <person name="Zhu D."/>
            <person name="Lee S."/>
            <person name="Bess C."/>
            <person name="Blankenburg K."/>
            <person name="Forbes L."/>
            <person name="Fu Q."/>
            <person name="Gubbala S."/>
            <person name="Hirani K."/>
            <person name="Jayaseelan J.C."/>
            <person name="Lara F."/>
            <person name="Munidasa M."/>
            <person name="Palculict T."/>
            <person name="Patil S."/>
            <person name="Pu L.-L."/>
            <person name="Saada N."/>
            <person name="Tang L."/>
            <person name="Weissenberger G."/>
            <person name="Zhu Y."/>
            <person name="Hemphill L."/>
            <person name="Shang Y."/>
            <person name="Youmans B."/>
            <person name="Ayvaz T."/>
            <person name="Ross M."/>
            <person name="Santibanez J."/>
            <person name="Aqrawi P."/>
            <person name="Gross S."/>
            <person name="Joshi V."/>
            <person name="Fowler G."/>
            <person name="Nazareth L."/>
            <person name="Reid J."/>
            <person name="Worley K."/>
            <person name="Petrosino J."/>
            <person name="Highlander S."/>
            <person name="Gibbs R."/>
        </authorList>
    </citation>
    <scope>NUCLEOTIDE SEQUENCE [LARGE SCALE GENOMIC DNA]</scope>
    <source>
        <strain evidence="2">DSM 15272</strain>
    </source>
</reference>
<organism evidence="2 3">
    <name type="scientific">Aeromicrobium marinum DSM 15272</name>
    <dbReference type="NCBI Taxonomy" id="585531"/>
    <lineage>
        <taxon>Bacteria</taxon>
        <taxon>Bacillati</taxon>
        <taxon>Actinomycetota</taxon>
        <taxon>Actinomycetes</taxon>
        <taxon>Propionibacteriales</taxon>
        <taxon>Nocardioidaceae</taxon>
        <taxon>Aeromicrobium</taxon>
    </lineage>
</organism>
<comment type="caution">
    <text evidence="2">The sequence shown here is derived from an EMBL/GenBank/DDBJ whole genome shotgun (WGS) entry which is preliminary data.</text>
</comment>